<name>A0A2T5H4L5_9PROT</name>
<comment type="caution">
    <text evidence="1">The sequence shown here is derived from an EMBL/GenBank/DDBJ whole genome shotgun (WGS) entry which is preliminary data.</text>
</comment>
<protein>
    <submittedName>
        <fullName evidence="1">Uncharacterized protein</fullName>
    </submittedName>
</protein>
<reference evidence="1 2" key="1">
    <citation type="submission" date="2018-04" db="EMBL/GenBank/DDBJ databases">
        <title>Active sludge and wastewater microbial communities from Klosterneuburg, Austria.</title>
        <authorList>
            <person name="Wagner M."/>
        </authorList>
    </citation>
    <scope>NUCLEOTIDE SEQUENCE [LARGE SCALE GENOMIC DNA]</scope>
    <source>
        <strain evidence="1 2">Nm49</strain>
    </source>
</reference>
<gene>
    <name evidence="1" type="ORF">C8R26_1481</name>
</gene>
<organism evidence="1 2">
    <name type="scientific">Nitrosomonas oligotropha</name>
    <dbReference type="NCBI Taxonomy" id="42354"/>
    <lineage>
        <taxon>Bacteria</taxon>
        <taxon>Pseudomonadati</taxon>
        <taxon>Pseudomonadota</taxon>
        <taxon>Betaproteobacteria</taxon>
        <taxon>Nitrosomonadales</taxon>
        <taxon>Nitrosomonadaceae</taxon>
        <taxon>Nitrosomonas</taxon>
    </lineage>
</organism>
<evidence type="ECO:0000313" key="2">
    <source>
        <dbReference type="Proteomes" id="UP000244128"/>
    </source>
</evidence>
<accession>A0A2T5H4L5</accession>
<dbReference type="RefSeq" id="WP_107804492.1">
    <property type="nucleotide sequence ID" value="NZ_QAOI01000048.1"/>
</dbReference>
<dbReference type="EMBL" id="QAOI01000048">
    <property type="protein sequence ID" value="PTQ66535.1"/>
    <property type="molecule type" value="Genomic_DNA"/>
</dbReference>
<proteinExistence type="predicted"/>
<dbReference type="AlphaFoldDB" id="A0A2T5H4L5"/>
<sequence>MSQRSLFTKRPTSKSAFFRQYDALAKTRLSKNFILRDFLFSTQSVVLGLSNYPEHPEHVILAGKALCEKVLEPILEHFGQFAVTFAYQSRETLEHRWSPEKRQANRYSSNPHQWDRGTFGKAIYARVDILPFCVEDGLVTKKEFGKWCMYKLDIDLLMHWHRGNIFCITISPRPRRAWIEWGDTSLNQPKRTDLMGTRYWQEIYPTLPEHERPRFAPSCTGGSLQWCGD</sequence>
<dbReference type="Proteomes" id="UP000244128">
    <property type="component" value="Unassembled WGS sequence"/>
</dbReference>
<evidence type="ECO:0000313" key="1">
    <source>
        <dbReference type="EMBL" id="PTQ66535.1"/>
    </source>
</evidence>